<evidence type="ECO:0000313" key="3">
    <source>
        <dbReference type="Proteomes" id="UP001343724"/>
    </source>
</evidence>
<dbReference type="PANTHER" id="PTHR34227:SF1">
    <property type="entry name" value="DIMETHYL SULFOXIDE REDUCTASE CHAPERONE-RELATED"/>
    <property type="match status" value="1"/>
</dbReference>
<name>A0ABU6IYP4_9ACTN</name>
<protein>
    <submittedName>
        <fullName evidence="2">Molecular chaperone TorD family protein</fullName>
    </submittedName>
</protein>
<dbReference type="Pfam" id="PF02613">
    <property type="entry name" value="Nitrate_red_del"/>
    <property type="match status" value="1"/>
</dbReference>
<dbReference type="PANTHER" id="PTHR34227">
    <property type="entry name" value="CHAPERONE PROTEIN YCDY"/>
    <property type="match status" value="1"/>
</dbReference>
<reference evidence="2 3" key="1">
    <citation type="submission" date="2024-01" db="EMBL/GenBank/DDBJ databases">
        <title>novel species in genus Adlercreutzia.</title>
        <authorList>
            <person name="Liu X."/>
        </authorList>
    </citation>
    <scope>NUCLEOTIDE SEQUENCE [LARGE SCALE GENOMIC DNA]</scope>
    <source>
        <strain evidence="2 3">R22</strain>
    </source>
</reference>
<evidence type="ECO:0000256" key="1">
    <source>
        <dbReference type="ARBA" id="ARBA00023186"/>
    </source>
</evidence>
<evidence type="ECO:0000313" key="2">
    <source>
        <dbReference type="EMBL" id="MEC4294823.1"/>
    </source>
</evidence>
<dbReference type="EMBL" id="JAYMFH010000005">
    <property type="protein sequence ID" value="MEC4294823.1"/>
    <property type="molecule type" value="Genomic_DNA"/>
</dbReference>
<dbReference type="InterPro" id="IPR036411">
    <property type="entry name" value="TorD-like_sf"/>
</dbReference>
<dbReference type="InterPro" id="IPR050289">
    <property type="entry name" value="TorD/DmsD_chaperones"/>
</dbReference>
<dbReference type="InterPro" id="IPR020945">
    <property type="entry name" value="DMSO/NO3_reduct_chaperone"/>
</dbReference>
<keyword evidence="1" id="KW-0143">Chaperone</keyword>
<dbReference type="RefSeq" id="WP_326437767.1">
    <property type="nucleotide sequence ID" value="NZ_JAYMFH010000005.1"/>
</dbReference>
<keyword evidence="3" id="KW-1185">Reference proteome</keyword>
<dbReference type="Proteomes" id="UP001343724">
    <property type="component" value="Unassembled WGS sequence"/>
</dbReference>
<comment type="caution">
    <text evidence="2">The sequence shown here is derived from an EMBL/GenBank/DDBJ whole genome shotgun (WGS) entry which is preliminary data.</text>
</comment>
<proteinExistence type="predicted"/>
<organism evidence="2 3">
    <name type="scientific">Adlercreutzia shanghongiae</name>
    <dbReference type="NCBI Taxonomy" id="3111773"/>
    <lineage>
        <taxon>Bacteria</taxon>
        <taxon>Bacillati</taxon>
        <taxon>Actinomycetota</taxon>
        <taxon>Coriobacteriia</taxon>
        <taxon>Eggerthellales</taxon>
        <taxon>Eggerthellaceae</taxon>
        <taxon>Adlercreutzia</taxon>
    </lineage>
</organism>
<dbReference type="SUPFAM" id="SSF89155">
    <property type="entry name" value="TorD-like"/>
    <property type="match status" value="1"/>
</dbReference>
<gene>
    <name evidence="2" type="ORF">VJ920_05840</name>
</gene>
<dbReference type="Gene3D" id="1.10.3480.10">
    <property type="entry name" value="TorD-like"/>
    <property type="match status" value="1"/>
</dbReference>
<sequence>MGEMRDEALALDALMLSRAYMYRLLGLLFGGEPNREFIETLVDQNTRDVLDEYREESPAIDELAGYLANLGVSFSDESIDRARSEFTRVFVGPSTLPALPWGSPYESGDPVMFQKGTLKVREIYRLQGYRPARLQHVPDDHIALECNFMARLAFGLAGSFEDADFATVREGLVSQKSFLGQCMTGWIARYAVELKDSGKAPFYGRLVEAAAEFVRLDDVFLGEALQWLKDVAEIWQPSDLKQALEAASQSLASIREALQRLFALKLEHSEEFELVRAS</sequence>
<accession>A0ABU6IYP4</accession>